<keyword evidence="7" id="KW-0472">Membrane</keyword>
<dbReference type="CDD" id="cd03784">
    <property type="entry name" value="GT1_Gtf-like"/>
    <property type="match status" value="1"/>
</dbReference>
<dbReference type="EMBL" id="UZAH01028135">
    <property type="protein sequence ID" value="VDO97925.1"/>
    <property type="molecule type" value="Genomic_DNA"/>
</dbReference>
<dbReference type="EC" id="2.4.1.17" evidence="7"/>
<reference evidence="8 9" key="1">
    <citation type="submission" date="2018-11" db="EMBL/GenBank/DDBJ databases">
        <authorList>
            <consortium name="Pathogen Informatics"/>
        </authorList>
    </citation>
    <scope>NUCLEOTIDE SEQUENCE [LARGE SCALE GENOMIC DNA]</scope>
</reference>
<evidence type="ECO:0000256" key="5">
    <source>
        <dbReference type="ARBA" id="ARBA00047475"/>
    </source>
</evidence>
<dbReference type="InterPro" id="IPR002213">
    <property type="entry name" value="UDP_glucos_trans"/>
</dbReference>
<gene>
    <name evidence="8" type="ORF">HPBE_LOCUS13934</name>
</gene>
<dbReference type="Proteomes" id="UP000050761">
    <property type="component" value="Unassembled WGS sequence"/>
</dbReference>
<evidence type="ECO:0000313" key="8">
    <source>
        <dbReference type="EMBL" id="VDO97925.1"/>
    </source>
</evidence>
<keyword evidence="4" id="KW-0732">Signal</keyword>
<dbReference type="AlphaFoldDB" id="A0A3P8DQK9"/>
<dbReference type="GO" id="GO:0016020">
    <property type="term" value="C:membrane"/>
    <property type="evidence" value="ECO:0007669"/>
    <property type="project" value="UniProtKB-SubCell"/>
</dbReference>
<comment type="similarity">
    <text evidence="1 6">Belongs to the UDP-glycosyltransferase family.</text>
</comment>
<dbReference type="Pfam" id="PF00201">
    <property type="entry name" value="UDPGT"/>
    <property type="match status" value="2"/>
</dbReference>
<evidence type="ECO:0000256" key="6">
    <source>
        <dbReference type="RuleBase" id="RU003718"/>
    </source>
</evidence>
<sequence length="394" mass="44197">MTLFVSLERGGSIGPLWHATGTNGDAAGARSSKSMINGTTGDAVWSSTVGQSHINFVGNIADTLKQDGHNVTLLLVEFDSDFKTDTGTKHVEHVIRYSSPYHNPADWHTLTFKRGQVFNVVFGLNIIDITKMQYFAYNICKGILEDSSLIKRLRDSHFDLGIFEIIHSCPAGVMHLAGVPKTMLVSALGMGYHHYRLLGMEQQSSFVPGWMFVNICEYFEQSLFESRFPNFPQLRDLTREFEEIVSRGVKGVIMFSLGSLVKSSDMPAGIRRVPAYGADLHCSAFVEAFRSFPEYVVIWKDDVESNSTLPNIYFRNWLPQKDLLAGGRVKLFITHCGMNSIQEALLFGVPMVTVPLFADQVRRSHLGFQCLMIPFPKVLHVCFVSCVLVFLLFF</sequence>
<evidence type="ECO:0000256" key="7">
    <source>
        <dbReference type="RuleBase" id="RU362059"/>
    </source>
</evidence>
<evidence type="ECO:0000256" key="2">
    <source>
        <dbReference type="ARBA" id="ARBA00022676"/>
    </source>
</evidence>
<evidence type="ECO:0000256" key="3">
    <source>
        <dbReference type="ARBA" id="ARBA00022679"/>
    </source>
</evidence>
<accession>A0A3P8DQK9</accession>
<comment type="catalytic activity">
    <reaction evidence="5 7">
        <text>glucuronate acceptor + UDP-alpha-D-glucuronate = acceptor beta-D-glucuronoside + UDP + H(+)</text>
        <dbReference type="Rhea" id="RHEA:21032"/>
        <dbReference type="ChEBI" id="CHEBI:15378"/>
        <dbReference type="ChEBI" id="CHEBI:58052"/>
        <dbReference type="ChEBI" id="CHEBI:58223"/>
        <dbReference type="ChEBI" id="CHEBI:132367"/>
        <dbReference type="ChEBI" id="CHEBI:132368"/>
        <dbReference type="EC" id="2.4.1.17"/>
    </reaction>
</comment>
<dbReference type="SUPFAM" id="SSF53756">
    <property type="entry name" value="UDP-Glycosyltransferase/glycogen phosphorylase"/>
    <property type="match status" value="1"/>
</dbReference>
<dbReference type="Gene3D" id="3.40.50.2000">
    <property type="entry name" value="Glycogen Phosphorylase B"/>
    <property type="match status" value="1"/>
</dbReference>
<dbReference type="OrthoDB" id="5835829at2759"/>
<evidence type="ECO:0000313" key="10">
    <source>
        <dbReference type="WBParaSite" id="HPBE_0001393301-mRNA-1"/>
    </source>
</evidence>
<dbReference type="PANTHER" id="PTHR48043">
    <property type="entry name" value="EG:EG0003.4 PROTEIN-RELATED"/>
    <property type="match status" value="1"/>
</dbReference>
<evidence type="ECO:0000256" key="4">
    <source>
        <dbReference type="ARBA" id="ARBA00022729"/>
    </source>
</evidence>
<organism evidence="8">
    <name type="scientific">Heligmosomoides polygyrus</name>
    <name type="common">Parasitic roundworm</name>
    <dbReference type="NCBI Taxonomy" id="6339"/>
    <lineage>
        <taxon>Eukaryota</taxon>
        <taxon>Metazoa</taxon>
        <taxon>Ecdysozoa</taxon>
        <taxon>Nematoda</taxon>
        <taxon>Chromadorea</taxon>
        <taxon>Rhabditida</taxon>
        <taxon>Rhabditina</taxon>
        <taxon>Rhabditomorpha</taxon>
        <taxon>Strongyloidea</taxon>
        <taxon>Heligmosomidae</taxon>
        <taxon>Heligmosomoides</taxon>
    </lineage>
</organism>
<keyword evidence="7" id="KW-1133">Transmembrane helix</keyword>
<dbReference type="GO" id="GO:0015020">
    <property type="term" value="F:glucuronosyltransferase activity"/>
    <property type="evidence" value="ECO:0007669"/>
    <property type="project" value="UniProtKB-EC"/>
</dbReference>
<feature type="transmembrane region" description="Helical" evidence="7">
    <location>
        <begin position="371"/>
        <end position="393"/>
    </location>
</feature>
<dbReference type="InterPro" id="IPR035595">
    <property type="entry name" value="UDP_glycos_trans_CS"/>
</dbReference>
<dbReference type="PROSITE" id="PS00375">
    <property type="entry name" value="UDPGT"/>
    <property type="match status" value="1"/>
</dbReference>
<keyword evidence="2 6" id="KW-0328">Glycosyltransferase</keyword>
<protein>
    <recommendedName>
        <fullName evidence="7">UDP-glucuronosyltransferase</fullName>
        <ecNumber evidence="7">2.4.1.17</ecNumber>
    </recommendedName>
</protein>
<dbReference type="PANTHER" id="PTHR48043:SF145">
    <property type="entry name" value="FI06409P-RELATED"/>
    <property type="match status" value="1"/>
</dbReference>
<dbReference type="WBParaSite" id="HPBE_0001393301-mRNA-1">
    <property type="protein sequence ID" value="HPBE_0001393301-mRNA-1"/>
    <property type="gene ID" value="HPBE_0001393301"/>
</dbReference>
<keyword evidence="7" id="KW-0812">Transmembrane</keyword>
<dbReference type="InterPro" id="IPR050271">
    <property type="entry name" value="UDP-glycosyltransferase"/>
</dbReference>
<reference evidence="10" key="2">
    <citation type="submission" date="2019-09" db="UniProtKB">
        <authorList>
            <consortium name="WormBaseParasite"/>
        </authorList>
    </citation>
    <scope>IDENTIFICATION</scope>
</reference>
<comment type="subcellular location">
    <subcellularLocation>
        <location evidence="7">Membrane</location>
        <topology evidence="7">Single-pass membrane protein</topology>
    </subcellularLocation>
</comment>
<evidence type="ECO:0000256" key="1">
    <source>
        <dbReference type="ARBA" id="ARBA00009995"/>
    </source>
</evidence>
<keyword evidence="3 6" id="KW-0808">Transferase</keyword>
<evidence type="ECO:0000313" key="9">
    <source>
        <dbReference type="Proteomes" id="UP000050761"/>
    </source>
</evidence>
<proteinExistence type="inferred from homology"/>
<keyword evidence="9" id="KW-1185">Reference proteome</keyword>
<name>A0A3P8DQK9_HELPZ</name>